<dbReference type="InterPro" id="IPR012340">
    <property type="entry name" value="NA-bd_OB-fold"/>
</dbReference>
<keyword evidence="8" id="KW-0067">ATP-binding</keyword>
<dbReference type="Pfam" id="PF01330">
    <property type="entry name" value="RuvA_N"/>
    <property type="match status" value="1"/>
</dbReference>
<dbReference type="SUPFAM" id="SSF46929">
    <property type="entry name" value="DNA helicase RuvA subunit, C-terminal domain"/>
    <property type="match status" value="1"/>
</dbReference>
<dbReference type="Pfam" id="PF14520">
    <property type="entry name" value="HHH_5"/>
    <property type="match status" value="1"/>
</dbReference>
<dbReference type="SUPFAM" id="SSF47781">
    <property type="entry name" value="RuvA domain 2-like"/>
    <property type="match status" value="1"/>
</dbReference>
<evidence type="ECO:0000256" key="3">
    <source>
        <dbReference type="ARBA" id="ARBA00023125"/>
    </source>
</evidence>
<keyword evidence="8" id="KW-0547">Nucleotide-binding</keyword>
<dbReference type="InterPro" id="IPR003583">
    <property type="entry name" value="Hlx-hairpin-Hlx_DNA-bd_motif"/>
</dbReference>
<evidence type="ECO:0000256" key="1">
    <source>
        <dbReference type="ARBA" id="ARBA00022490"/>
    </source>
</evidence>
<dbReference type="Gene3D" id="2.40.50.140">
    <property type="entry name" value="Nucleic acid-binding proteins"/>
    <property type="match status" value="1"/>
</dbReference>
<evidence type="ECO:0000259" key="7">
    <source>
        <dbReference type="SMART" id="SM00278"/>
    </source>
</evidence>
<evidence type="ECO:0000313" key="8">
    <source>
        <dbReference type="EMBL" id="GLQ06325.1"/>
    </source>
</evidence>
<keyword evidence="1 6" id="KW-0963">Cytoplasm</keyword>
<keyword evidence="9" id="KW-1185">Reference proteome</keyword>
<dbReference type="RefSeq" id="WP_169560377.1">
    <property type="nucleotide sequence ID" value="NZ_BSNF01000006.1"/>
</dbReference>
<dbReference type="InterPro" id="IPR000085">
    <property type="entry name" value="RuvA"/>
</dbReference>
<feature type="domain" description="Helix-hairpin-helix DNA-binding motif class 1" evidence="7">
    <location>
        <begin position="108"/>
        <end position="127"/>
    </location>
</feature>
<evidence type="ECO:0000256" key="6">
    <source>
        <dbReference type="HAMAP-Rule" id="MF_00031"/>
    </source>
</evidence>
<name>A0ABQ5U560_9PROT</name>
<keyword evidence="5 6" id="KW-0234">DNA repair</keyword>
<keyword evidence="8" id="KW-0347">Helicase</keyword>
<comment type="caution">
    <text evidence="8">The sequence shown here is derived from an EMBL/GenBank/DDBJ whole genome shotgun (WGS) entry which is preliminary data.</text>
</comment>
<accession>A0ABQ5U560</accession>
<dbReference type="Pfam" id="PF07499">
    <property type="entry name" value="RuvA_C"/>
    <property type="match status" value="1"/>
</dbReference>
<evidence type="ECO:0000313" key="9">
    <source>
        <dbReference type="Proteomes" id="UP001161409"/>
    </source>
</evidence>
<comment type="subunit">
    <text evidence="6">Homotetramer. Forms an RuvA(8)-RuvB(12)-Holliday junction (HJ) complex. HJ DNA is sandwiched between 2 RuvA tetramers; dsDNA enters through RuvA and exits via RuvB. An RuvB hexamer assembles on each DNA strand where it exits the tetramer. Each RuvB hexamer is contacted by two RuvA subunits (via domain III) on 2 adjacent RuvB subunits; this complex drives branch migration. In the full resolvosome a probable DNA-RuvA(4)-RuvB(12)-RuvC(2) complex forms which resolves the HJ.</text>
</comment>
<comment type="similarity">
    <text evidence="6">Belongs to the RuvA family.</text>
</comment>
<proteinExistence type="inferred from homology"/>
<gene>
    <name evidence="6 8" type="primary">ruvA</name>
    <name evidence="8" type="ORF">GCM10007924_15460</name>
</gene>
<comment type="domain">
    <text evidence="6">Has three domains with a flexible linker between the domains II and III and assumes an 'L' shape. Domain III is highly mobile and contacts RuvB.</text>
</comment>
<dbReference type="Proteomes" id="UP001161409">
    <property type="component" value="Unassembled WGS sequence"/>
</dbReference>
<dbReference type="HAMAP" id="MF_00031">
    <property type="entry name" value="DNA_HJ_migration_RuvA"/>
    <property type="match status" value="1"/>
</dbReference>
<sequence>MIAKLSGSLDSVGEDWIIIDVGGVGYLVFCSGRTLRVLPEVGGSVSLMIETHVREDHIHLFGFQSMAEKAWFTLLQTVQGVGAKVALGVLSIFSGEELTQIVAAADKTALTRVSGVGPKVAGRIVAELKDKVAKMDLGPVAFAGATDKGKKAAATDGGSAVAAGDAVSALVNLGYGRADAFGAVAAAARRLGPDATVEALITAGLKELAA</sequence>
<dbReference type="Gene3D" id="1.10.150.20">
    <property type="entry name" value="5' to 3' exonuclease, C-terminal subdomain"/>
    <property type="match status" value="1"/>
</dbReference>
<comment type="caution">
    <text evidence="6">Lacks conserved residue(s) required for the propagation of feature annotation.</text>
</comment>
<reference evidence="8" key="1">
    <citation type="journal article" date="2014" name="Int. J. Syst. Evol. Microbiol.">
        <title>Complete genome of a new Firmicutes species belonging to the dominant human colonic microbiota ('Ruminococcus bicirculans') reveals two chromosomes and a selective capacity to utilize plant glucans.</title>
        <authorList>
            <consortium name="NISC Comparative Sequencing Program"/>
            <person name="Wegmann U."/>
            <person name="Louis P."/>
            <person name="Goesmann A."/>
            <person name="Henrissat B."/>
            <person name="Duncan S.H."/>
            <person name="Flint H.J."/>
        </authorList>
    </citation>
    <scope>NUCLEOTIDE SEQUENCE</scope>
    <source>
        <strain evidence="8">NBRC 103408</strain>
    </source>
</reference>
<keyword evidence="4 6" id="KW-0233">DNA recombination</keyword>
<dbReference type="InterPro" id="IPR010994">
    <property type="entry name" value="RuvA_2-like"/>
</dbReference>
<dbReference type="Gene3D" id="1.10.8.10">
    <property type="entry name" value="DNA helicase RuvA subunit, C-terminal domain"/>
    <property type="match status" value="1"/>
</dbReference>
<dbReference type="InterPro" id="IPR036267">
    <property type="entry name" value="RuvA_C_sf"/>
</dbReference>
<keyword evidence="2 6" id="KW-0227">DNA damage</keyword>
<feature type="region of interest" description="Domain I" evidence="6">
    <location>
        <begin position="1"/>
        <end position="64"/>
    </location>
</feature>
<evidence type="ECO:0000256" key="2">
    <source>
        <dbReference type="ARBA" id="ARBA00022763"/>
    </source>
</evidence>
<dbReference type="SUPFAM" id="SSF50249">
    <property type="entry name" value="Nucleic acid-binding proteins"/>
    <property type="match status" value="1"/>
</dbReference>
<comment type="function">
    <text evidence="6">The RuvA-RuvB-RuvC complex processes Holliday junction (HJ) DNA during genetic recombination and DNA repair, while the RuvA-RuvB complex plays an important role in the rescue of blocked DNA replication forks via replication fork reversal (RFR). RuvA specifically binds to HJ cruciform DNA, conferring on it an open structure. The RuvB hexamer acts as an ATP-dependent pump, pulling dsDNA into and through the RuvAB complex. HJ branch migration allows RuvC to scan DNA until it finds its consensus sequence, where it cleaves and resolves the cruciform DNA.</text>
</comment>
<protein>
    <recommendedName>
        <fullName evidence="6">Holliday junction branch migration complex subunit RuvA</fullName>
    </recommendedName>
</protein>
<dbReference type="GO" id="GO:0004386">
    <property type="term" value="F:helicase activity"/>
    <property type="evidence" value="ECO:0007669"/>
    <property type="project" value="UniProtKB-KW"/>
</dbReference>
<dbReference type="InterPro" id="IPR013849">
    <property type="entry name" value="DNA_helicase_Holl-junc_RuvA_I"/>
</dbReference>
<dbReference type="EMBL" id="BSNF01000006">
    <property type="protein sequence ID" value="GLQ06325.1"/>
    <property type="molecule type" value="Genomic_DNA"/>
</dbReference>
<dbReference type="NCBIfam" id="TIGR00084">
    <property type="entry name" value="ruvA"/>
    <property type="match status" value="1"/>
</dbReference>
<reference evidence="8" key="2">
    <citation type="submission" date="2023-01" db="EMBL/GenBank/DDBJ databases">
        <title>Draft genome sequence of Sneathiella chinensis strain NBRC 103408.</title>
        <authorList>
            <person name="Sun Q."/>
            <person name="Mori K."/>
        </authorList>
    </citation>
    <scope>NUCLEOTIDE SEQUENCE</scope>
    <source>
        <strain evidence="8">NBRC 103408</strain>
    </source>
</reference>
<evidence type="ECO:0000256" key="5">
    <source>
        <dbReference type="ARBA" id="ARBA00023204"/>
    </source>
</evidence>
<dbReference type="SMART" id="SM00278">
    <property type="entry name" value="HhH1"/>
    <property type="match status" value="2"/>
</dbReference>
<dbReference type="InterPro" id="IPR011114">
    <property type="entry name" value="RuvA_C"/>
</dbReference>
<organism evidence="8 9">
    <name type="scientific">Sneathiella chinensis</name>
    <dbReference type="NCBI Taxonomy" id="349750"/>
    <lineage>
        <taxon>Bacteria</taxon>
        <taxon>Pseudomonadati</taxon>
        <taxon>Pseudomonadota</taxon>
        <taxon>Alphaproteobacteria</taxon>
        <taxon>Sneathiellales</taxon>
        <taxon>Sneathiellaceae</taxon>
        <taxon>Sneathiella</taxon>
    </lineage>
</organism>
<feature type="region of interest" description="Domain III" evidence="6">
    <location>
        <begin position="155"/>
        <end position="210"/>
    </location>
</feature>
<feature type="domain" description="Helix-hairpin-helix DNA-binding motif class 1" evidence="7">
    <location>
        <begin position="73"/>
        <end position="92"/>
    </location>
</feature>
<evidence type="ECO:0000256" key="4">
    <source>
        <dbReference type="ARBA" id="ARBA00023172"/>
    </source>
</evidence>
<keyword evidence="3 6" id="KW-0238">DNA-binding</keyword>
<comment type="subcellular location">
    <subcellularLocation>
        <location evidence="6">Cytoplasm</location>
    </subcellularLocation>
</comment>
<keyword evidence="8" id="KW-0378">Hydrolase</keyword>